<organism evidence="2 3">
    <name type="scientific">Tritrichomonas musculus</name>
    <dbReference type="NCBI Taxonomy" id="1915356"/>
    <lineage>
        <taxon>Eukaryota</taxon>
        <taxon>Metamonada</taxon>
        <taxon>Parabasalia</taxon>
        <taxon>Tritrichomonadida</taxon>
        <taxon>Tritrichomonadidae</taxon>
        <taxon>Tritrichomonas</taxon>
    </lineage>
</organism>
<dbReference type="Proteomes" id="UP001470230">
    <property type="component" value="Unassembled WGS sequence"/>
</dbReference>
<dbReference type="EMBL" id="JAPFFF010000051">
    <property type="protein sequence ID" value="KAK8839389.1"/>
    <property type="molecule type" value="Genomic_DNA"/>
</dbReference>
<evidence type="ECO:0000256" key="1">
    <source>
        <dbReference type="SAM" id="MobiDB-lite"/>
    </source>
</evidence>
<gene>
    <name evidence="2" type="ORF">M9Y10_031738</name>
</gene>
<sequence length="137" mass="15758">MSGNKHYRVAINLYNKNLNVQPAEQNEKPPENKVPKKRVKRGEGSDGKDVARLLLGFDPSKSDACQALDRQFGKAITHLELLSIAQIICKKISITLNRQALRDDRVLHLWFHENWNFISPIIGKFEIFDENHKRING</sequence>
<protein>
    <submittedName>
        <fullName evidence="2">Uncharacterized protein</fullName>
    </submittedName>
</protein>
<feature type="compositionally biased region" description="Basic and acidic residues" evidence="1">
    <location>
        <begin position="25"/>
        <end position="34"/>
    </location>
</feature>
<evidence type="ECO:0000313" key="3">
    <source>
        <dbReference type="Proteomes" id="UP001470230"/>
    </source>
</evidence>
<proteinExistence type="predicted"/>
<name>A0ABR2GZN5_9EUKA</name>
<reference evidence="2 3" key="1">
    <citation type="submission" date="2024-04" db="EMBL/GenBank/DDBJ databases">
        <title>Tritrichomonas musculus Genome.</title>
        <authorList>
            <person name="Alves-Ferreira E."/>
            <person name="Grigg M."/>
            <person name="Lorenzi H."/>
            <person name="Galac M."/>
        </authorList>
    </citation>
    <scope>NUCLEOTIDE SEQUENCE [LARGE SCALE GENOMIC DNA]</scope>
    <source>
        <strain evidence="2 3">EAF2021</strain>
    </source>
</reference>
<comment type="caution">
    <text evidence="2">The sequence shown here is derived from an EMBL/GenBank/DDBJ whole genome shotgun (WGS) entry which is preliminary data.</text>
</comment>
<evidence type="ECO:0000313" key="2">
    <source>
        <dbReference type="EMBL" id="KAK8839389.1"/>
    </source>
</evidence>
<accession>A0ABR2GZN5</accession>
<keyword evidence="3" id="KW-1185">Reference proteome</keyword>
<feature type="region of interest" description="Disordered" evidence="1">
    <location>
        <begin position="20"/>
        <end position="47"/>
    </location>
</feature>